<evidence type="ECO:0000259" key="20">
    <source>
        <dbReference type="PROSITE" id="PS50893"/>
    </source>
</evidence>
<dbReference type="Pfam" id="PF17755">
    <property type="entry name" value="UvrA_DNA-bind"/>
    <property type="match status" value="1"/>
</dbReference>
<organism evidence="21 22">
    <name type="scientific">Knoellia remsis</name>
    <dbReference type="NCBI Taxonomy" id="407159"/>
    <lineage>
        <taxon>Bacteria</taxon>
        <taxon>Bacillati</taxon>
        <taxon>Actinomycetota</taxon>
        <taxon>Actinomycetes</taxon>
        <taxon>Micrococcales</taxon>
        <taxon>Intrasporangiaceae</taxon>
        <taxon>Knoellia</taxon>
    </lineage>
</organism>
<feature type="binding site" evidence="18">
    <location>
        <begin position="56"/>
        <end position="63"/>
    </location>
    <ligand>
        <name>ATP</name>
        <dbReference type="ChEBI" id="CHEBI:30616"/>
    </ligand>
</feature>
<keyword evidence="13 18" id="KW-0234">DNA repair</keyword>
<dbReference type="AlphaFoldDB" id="A0A2T0UUE2"/>
<dbReference type="InterPro" id="IPR041552">
    <property type="entry name" value="UvrA_DNA-bd"/>
</dbReference>
<dbReference type="InterPro" id="IPR004602">
    <property type="entry name" value="UvrA"/>
</dbReference>
<evidence type="ECO:0000256" key="8">
    <source>
        <dbReference type="ARBA" id="ARBA00022771"/>
    </source>
</evidence>
<evidence type="ECO:0000256" key="1">
    <source>
        <dbReference type="ARBA" id="ARBA00004496"/>
    </source>
</evidence>
<evidence type="ECO:0000256" key="15">
    <source>
        <dbReference type="ARBA" id="ARBA00038000"/>
    </source>
</evidence>
<evidence type="ECO:0000256" key="18">
    <source>
        <dbReference type="HAMAP-Rule" id="MF_00205"/>
    </source>
</evidence>
<proteinExistence type="inferred from homology"/>
<evidence type="ECO:0000313" key="21">
    <source>
        <dbReference type="EMBL" id="PRY61552.1"/>
    </source>
</evidence>
<evidence type="ECO:0000256" key="12">
    <source>
        <dbReference type="ARBA" id="ARBA00023125"/>
    </source>
</evidence>
<evidence type="ECO:0000256" key="4">
    <source>
        <dbReference type="ARBA" id="ARBA00022737"/>
    </source>
</evidence>
<comment type="caution">
    <text evidence="21">The sequence shown here is derived from an EMBL/GenBank/DDBJ whole genome shotgun (WGS) entry which is preliminary data.</text>
</comment>
<keyword evidence="2 18" id="KW-0963">Cytoplasm</keyword>
<dbReference type="GO" id="GO:0006289">
    <property type="term" value="P:nucleotide-excision repair"/>
    <property type="evidence" value="ECO:0007669"/>
    <property type="project" value="UniProtKB-UniRule"/>
</dbReference>
<dbReference type="Gene3D" id="3.30.1490.20">
    <property type="entry name" value="ATP-grasp fold, A domain"/>
    <property type="match status" value="1"/>
</dbReference>
<keyword evidence="12 18" id="KW-0238">DNA-binding</keyword>
<dbReference type="NCBIfam" id="TIGR00630">
    <property type="entry name" value="uvra"/>
    <property type="match status" value="1"/>
</dbReference>
<dbReference type="InterPro" id="IPR003593">
    <property type="entry name" value="AAA+_ATPase"/>
</dbReference>
<evidence type="ECO:0000256" key="6">
    <source>
        <dbReference type="ARBA" id="ARBA00022763"/>
    </source>
</evidence>
<keyword evidence="14 18" id="KW-0742">SOS response</keyword>
<comment type="subunit">
    <text evidence="18">Forms a heterotetramer with UvrB during the search for lesions.</text>
</comment>
<dbReference type="InterPro" id="IPR003439">
    <property type="entry name" value="ABC_transporter-like_ATP-bd"/>
</dbReference>
<evidence type="ECO:0000256" key="2">
    <source>
        <dbReference type="ARBA" id="ARBA00022490"/>
    </source>
</evidence>
<evidence type="ECO:0000256" key="19">
    <source>
        <dbReference type="SAM" id="MobiDB-lite"/>
    </source>
</evidence>
<sequence>MARPSMGTVTSAATSSPARRTGSAGHDHLVVRGAREHNLKDVSVELPRDSLVVFTGLSGSGKSSLAFDTIFAEGQRRYVESLSAYARQFLGQMDKPDVDFIEGLSPAVSIDQKSTNRNPRSTVGTITEVYDYLRLLFARAGRPHCPICGEPITRQSPQQIVDRLLELPERTRFQVLAPVVRARKGEYVDLFAELQSKGFARARVDGEVVSLTDPPKLEKQVKHTIDVVVDRLVAKGKDDASSKRRLTDSVETALGLAGGVVVIEFVDVPEGAGDEVSEENPHGLPRERRFSEKMACPNDHPIAIDEIEPRSFSFNSPFGACPVCTGLGTELEVDAELVVPNDELTLAQGAIAPWASGSGASEYFQRVVGALADEMKFGMDVPWRALPERAKQALLHGHKHKVHVRYRNRFGRERSYTTGFEGAIPFVKRRHAETDSDWSRERYEGYMREVPCPACNGSRLRPESLAVLVGGKSIADVCALPISESARFLDGVDFSVREAQIAERVIKEIEARLGFLLDVGLDYLSLDRPAGTLSGGEAQRIRLATQIGSGLVGVLYVLDEPSIGLHQRDNHRLIETLTRLRDLGNTLIVVEHDEDTIATADWVVDIGPGAGEHGGKVVHSGPVADLLTHETSLTGKYLSGREEIPVPAVRRPQEEGREVTVVGAREHNLHDVSASFPLGNLVAVTGVSGSGKSTLVNDILYNVLANKLNGARHVPGRHRTVTGLEHLDKVVHVDQSPIGRTPRSNPATYTGVFDAIRKLFATTTEAKVRGYQPGRFSFNVKGGRCDACSGDGTIKIEMNFLPDVYVPCEVCHGARYNRETLEVHFKGKTIADVLDMPIEEAAEFFEAVPAIARHMKTLNEVGLGYVRLGQPAPTLSGGEAQRVKLAAELQKRSTGRTIYVLDEPTTGLHFEDIRKLLGVLQGLVDKGNTVLVIEHNLDVIKSADWIVDLGPEGGNKGGTIVATGTPEEVAQNPDSHTGRFLGPILAKTARTTSRPPKKKTAAAAKSSAPQTTATAKPAAKKSAASTASTSRAKGANSKSAGAPGGSTKGAAKGAAKKSGSTKAATAQAKPRKSSPRKTSQQRKSA</sequence>
<evidence type="ECO:0000256" key="5">
    <source>
        <dbReference type="ARBA" id="ARBA00022741"/>
    </source>
</evidence>
<dbReference type="InterPro" id="IPR027417">
    <property type="entry name" value="P-loop_NTPase"/>
</dbReference>
<evidence type="ECO:0000256" key="17">
    <source>
        <dbReference type="ARBA" id="ARBA00042156"/>
    </source>
</evidence>
<comment type="caution">
    <text evidence="18">Lacks conserved residue(s) required for the propagation of feature annotation.</text>
</comment>
<dbReference type="PROSITE" id="PS00211">
    <property type="entry name" value="ABC_TRANSPORTER_1"/>
    <property type="match status" value="2"/>
</dbReference>
<evidence type="ECO:0000256" key="11">
    <source>
        <dbReference type="ARBA" id="ARBA00022881"/>
    </source>
</evidence>
<keyword evidence="5 18" id="KW-0547">Nucleotide-binding</keyword>
<dbReference type="Gene3D" id="1.20.1580.10">
    <property type="entry name" value="ABC transporter ATPase like domain"/>
    <property type="match status" value="2"/>
</dbReference>
<dbReference type="HAMAP" id="MF_00205">
    <property type="entry name" value="UvrA"/>
    <property type="match status" value="1"/>
</dbReference>
<dbReference type="CDD" id="cd03271">
    <property type="entry name" value="ABC_UvrA_II"/>
    <property type="match status" value="1"/>
</dbReference>
<dbReference type="GO" id="GO:0005524">
    <property type="term" value="F:ATP binding"/>
    <property type="evidence" value="ECO:0007669"/>
    <property type="project" value="UniProtKB-UniRule"/>
</dbReference>
<keyword evidence="11 18" id="KW-0267">Excision nuclease</keyword>
<feature type="compositionally biased region" description="Polar residues" evidence="19">
    <location>
        <begin position="7"/>
        <end position="18"/>
    </location>
</feature>
<keyword evidence="6 18" id="KW-0227">DNA damage</keyword>
<dbReference type="GO" id="GO:0016887">
    <property type="term" value="F:ATP hydrolysis activity"/>
    <property type="evidence" value="ECO:0007669"/>
    <property type="project" value="InterPro"/>
</dbReference>
<comment type="similarity">
    <text evidence="15 18">Belongs to the ABC transporter superfamily. UvrA family.</text>
</comment>
<dbReference type="NCBIfam" id="NF001503">
    <property type="entry name" value="PRK00349.1"/>
    <property type="match status" value="1"/>
</dbReference>
<dbReference type="GO" id="GO:0003677">
    <property type="term" value="F:DNA binding"/>
    <property type="evidence" value="ECO:0007669"/>
    <property type="project" value="UniProtKB-UniRule"/>
</dbReference>
<feature type="region of interest" description="Disordered" evidence="19">
    <location>
        <begin position="1"/>
        <end position="25"/>
    </location>
</feature>
<keyword evidence="7 18" id="KW-0228">DNA excision</keyword>
<evidence type="ECO:0000256" key="13">
    <source>
        <dbReference type="ARBA" id="ARBA00023204"/>
    </source>
</evidence>
<keyword evidence="22" id="KW-1185">Reference proteome</keyword>
<dbReference type="PANTHER" id="PTHR43152">
    <property type="entry name" value="UVRABC SYSTEM PROTEIN A"/>
    <property type="match status" value="1"/>
</dbReference>
<protein>
    <recommendedName>
        <fullName evidence="16 18">UvrABC system protein A</fullName>
        <shortName evidence="18">UvrA protein</shortName>
    </recommendedName>
    <alternativeName>
        <fullName evidence="17 18">Excinuclease ABC subunit A</fullName>
    </alternativeName>
</protein>
<dbReference type="GO" id="GO:0009380">
    <property type="term" value="C:excinuclease repair complex"/>
    <property type="evidence" value="ECO:0007669"/>
    <property type="project" value="InterPro"/>
</dbReference>
<accession>A0A2T0UUE2</accession>
<evidence type="ECO:0000256" key="14">
    <source>
        <dbReference type="ARBA" id="ARBA00023236"/>
    </source>
</evidence>
<dbReference type="FunFam" id="1.20.1580.10:FF:000002">
    <property type="entry name" value="UvrABC system protein A"/>
    <property type="match status" value="1"/>
</dbReference>
<comment type="function">
    <text evidence="18">The UvrABC repair system catalyzes the recognition and processing of DNA lesions. UvrA is an ATPase and a DNA-binding protein. A damage recognition complex composed of 2 UvrA and 2 UvrB subunits scans DNA for abnormalities. When the presence of a lesion has been verified by UvrB, the UvrA molecules dissociate.</text>
</comment>
<feature type="binding site" evidence="18">
    <location>
        <begin position="686"/>
        <end position="693"/>
    </location>
    <ligand>
        <name>ATP</name>
        <dbReference type="ChEBI" id="CHEBI:30616"/>
    </ligand>
</feature>
<dbReference type="SUPFAM" id="SSF52540">
    <property type="entry name" value="P-loop containing nucleoside triphosphate hydrolases"/>
    <property type="match status" value="2"/>
</dbReference>
<feature type="compositionally biased region" description="Polar residues" evidence="19">
    <location>
        <begin position="1076"/>
        <end position="1085"/>
    </location>
</feature>
<dbReference type="SMART" id="SM00382">
    <property type="entry name" value="AAA"/>
    <property type="match status" value="1"/>
</dbReference>
<dbReference type="InterPro" id="IPR017871">
    <property type="entry name" value="ABC_transporter-like_CS"/>
</dbReference>
<dbReference type="PROSITE" id="PS50893">
    <property type="entry name" value="ABC_TRANSPORTER_2"/>
    <property type="match status" value="1"/>
</dbReference>
<keyword evidence="3 18" id="KW-0479">Metal-binding</keyword>
<feature type="zinc finger region" description="C4-type" evidence="18">
    <location>
        <begin position="785"/>
        <end position="811"/>
    </location>
</feature>
<gene>
    <name evidence="18" type="primary">uvrA</name>
    <name evidence="21" type="ORF">BCF74_105111</name>
</gene>
<evidence type="ECO:0000256" key="10">
    <source>
        <dbReference type="ARBA" id="ARBA00022840"/>
    </source>
</evidence>
<dbReference type="EMBL" id="PVTI01000005">
    <property type="protein sequence ID" value="PRY61552.1"/>
    <property type="molecule type" value="Genomic_DNA"/>
</dbReference>
<feature type="domain" description="ABC transporter" evidence="20">
    <location>
        <begin position="654"/>
        <end position="982"/>
    </location>
</feature>
<feature type="compositionally biased region" description="Low complexity" evidence="19">
    <location>
        <begin position="1001"/>
        <end position="1041"/>
    </location>
</feature>
<dbReference type="Proteomes" id="UP000237822">
    <property type="component" value="Unassembled WGS sequence"/>
</dbReference>
<dbReference type="GO" id="GO:0009381">
    <property type="term" value="F:excinuclease ABC activity"/>
    <property type="evidence" value="ECO:0007669"/>
    <property type="project" value="UniProtKB-UniRule"/>
</dbReference>
<dbReference type="InterPro" id="IPR013815">
    <property type="entry name" value="ATP_grasp_subdomain_1"/>
</dbReference>
<evidence type="ECO:0000256" key="3">
    <source>
        <dbReference type="ARBA" id="ARBA00022723"/>
    </source>
</evidence>
<dbReference type="Gene3D" id="3.40.50.300">
    <property type="entry name" value="P-loop containing nucleotide triphosphate hydrolases"/>
    <property type="match status" value="2"/>
</dbReference>
<dbReference type="Gene3D" id="1.10.8.280">
    <property type="entry name" value="ABC transporter ATPase domain-like"/>
    <property type="match status" value="1"/>
</dbReference>
<dbReference type="Pfam" id="PF17760">
    <property type="entry name" value="UvrA_inter"/>
    <property type="match status" value="1"/>
</dbReference>
<reference evidence="21 22" key="1">
    <citation type="submission" date="2018-03" db="EMBL/GenBank/DDBJ databases">
        <title>Genomic Encyclopedia of Archaeal and Bacterial Type Strains, Phase II (KMG-II): from individual species to whole genera.</title>
        <authorList>
            <person name="Goeker M."/>
        </authorList>
    </citation>
    <scope>NUCLEOTIDE SEQUENCE [LARGE SCALE GENOMIC DNA]</scope>
    <source>
        <strain evidence="21 22">ATCC BAA-1496</strain>
    </source>
</reference>
<evidence type="ECO:0000256" key="7">
    <source>
        <dbReference type="ARBA" id="ARBA00022769"/>
    </source>
</evidence>
<evidence type="ECO:0000256" key="16">
    <source>
        <dbReference type="ARBA" id="ARBA00039316"/>
    </source>
</evidence>
<dbReference type="PANTHER" id="PTHR43152:SF3">
    <property type="entry name" value="UVRABC SYSTEM PROTEIN A"/>
    <property type="match status" value="1"/>
</dbReference>
<feature type="region of interest" description="Disordered" evidence="19">
    <location>
        <begin position="987"/>
        <end position="1085"/>
    </location>
</feature>
<keyword evidence="10 18" id="KW-0067">ATP-binding</keyword>
<keyword evidence="8 18" id="KW-0863">Zinc-finger</keyword>
<comment type="subcellular location">
    <subcellularLocation>
        <location evidence="1 18">Cytoplasm</location>
    </subcellularLocation>
</comment>
<dbReference type="FunFam" id="1.20.1580.10:FF:000001">
    <property type="entry name" value="UvrABC system protein A"/>
    <property type="match status" value="2"/>
</dbReference>
<dbReference type="InterPro" id="IPR041102">
    <property type="entry name" value="UvrA_inter"/>
</dbReference>
<evidence type="ECO:0000256" key="9">
    <source>
        <dbReference type="ARBA" id="ARBA00022833"/>
    </source>
</evidence>
<dbReference type="GO" id="GO:0005737">
    <property type="term" value="C:cytoplasm"/>
    <property type="evidence" value="ECO:0007669"/>
    <property type="project" value="UniProtKB-SubCell"/>
</dbReference>
<dbReference type="GO" id="GO:0009432">
    <property type="term" value="P:SOS response"/>
    <property type="evidence" value="ECO:0007669"/>
    <property type="project" value="UniProtKB-UniRule"/>
</dbReference>
<feature type="compositionally biased region" description="Low complexity" evidence="19">
    <location>
        <begin position="1048"/>
        <end position="1068"/>
    </location>
</feature>
<dbReference type="CDD" id="cd03270">
    <property type="entry name" value="ABC_UvrA_I"/>
    <property type="match status" value="1"/>
</dbReference>
<name>A0A2T0UUE2_9MICO</name>
<dbReference type="GO" id="GO:0008270">
    <property type="term" value="F:zinc ion binding"/>
    <property type="evidence" value="ECO:0007669"/>
    <property type="project" value="UniProtKB-UniRule"/>
</dbReference>
<keyword evidence="4 18" id="KW-0677">Repeat</keyword>
<keyword evidence="9 18" id="KW-0862">Zinc</keyword>
<evidence type="ECO:0000313" key="22">
    <source>
        <dbReference type="Proteomes" id="UP000237822"/>
    </source>
</evidence>